<evidence type="ECO:0000256" key="1">
    <source>
        <dbReference type="SAM" id="MobiDB-lite"/>
    </source>
</evidence>
<protein>
    <recommendedName>
        <fullName evidence="5">CARDB domain-containing protein</fullName>
    </recommendedName>
</protein>
<comment type="caution">
    <text evidence="3">The sequence shown here is derived from an EMBL/GenBank/DDBJ whole genome shotgun (WGS) entry which is preliminary data.</text>
</comment>
<gene>
    <name evidence="3" type="ORF">P6N53_00915</name>
</gene>
<sequence>MRKVITLFLTMLFVLSMAGFASAEPANIMEALATANDELRAKFFGRDYFFTENEQGKPINEANWAKSRLFSYGTPQEASPGSNDYDSITNQYRYHGYTRTGEKYTNTFFRNDTTETVDVNNANWIFEPWDNTAVRNFVTNIMNEPRLNETNPFNNDQAYLESINLGFENVKLYNPYIQFQRDDTQWQRYVHIIQPPTKHEFGMGRLFREVGGSIRYLTIPLTPLSLSVPLDFSVKLEVEKFENVKPGDKITSTVTYTLSKEYPKPERAWLRLHHVVNATEYPITLEPLNPADNPDVSGYVTFRPGESKTYRYTFTVQDLSRKILARINPVDSSQDADWSNNRDEAFFTANNLRVQIDSYTKEAYPGDPVVCKATVYNETGNLLKTRLIWKVNGQIVKENNKFDLVDLQGDTLTYTMPQKGDLNIQVIINPDHDQPPNEINWEDNIASCQVKWLPLIIEQQGDIKVEINAPGSVPSLKPFNFKVTVTTNFPPPPPPASLEKEPPPPPVVRLQVTGQGLRVSGNYEYWSGGGQKTEPIKESWQEVYEPGYGKKTRTFNYAFPWSGVWNKGHTVIIEAKAVRTNGPEQGTDSDTVGVGPITPAGYQQNLVQ</sequence>
<dbReference type="EMBL" id="JARPTC010000001">
    <property type="protein sequence ID" value="MDO7785793.1"/>
    <property type="molecule type" value="Genomic_DNA"/>
</dbReference>
<feature type="signal peptide" evidence="2">
    <location>
        <begin position="1"/>
        <end position="23"/>
    </location>
</feature>
<proteinExistence type="predicted"/>
<keyword evidence="4" id="KW-1185">Reference proteome</keyword>
<dbReference type="NCBIfam" id="NF047340">
    <property type="entry name" value="Athe_2463_dom"/>
    <property type="match status" value="1"/>
</dbReference>
<reference evidence="3" key="1">
    <citation type="journal article" date="2023" name="J. Hazard. Mater.">
        <title>Anaerobic biodegradation of pyrene and benzo[a]pyrene by a new sulfate-reducing Desulforamulus aquiferis strain DSA.</title>
        <authorList>
            <person name="Zhang Z."/>
            <person name="Sun J."/>
            <person name="Gong X."/>
            <person name="Wang C."/>
            <person name="Wang H."/>
        </authorList>
    </citation>
    <scope>NUCLEOTIDE SEQUENCE</scope>
    <source>
        <strain evidence="3">DSA</strain>
    </source>
</reference>
<evidence type="ECO:0000313" key="3">
    <source>
        <dbReference type="EMBL" id="MDO7785793.1"/>
    </source>
</evidence>
<name>A0AAW7Z8D0_9FIRM</name>
<evidence type="ECO:0000256" key="2">
    <source>
        <dbReference type="SAM" id="SignalP"/>
    </source>
</evidence>
<keyword evidence="2" id="KW-0732">Signal</keyword>
<organism evidence="3 4">
    <name type="scientific">Desulforamulus aquiferis</name>
    <dbReference type="NCBI Taxonomy" id="1397668"/>
    <lineage>
        <taxon>Bacteria</taxon>
        <taxon>Bacillati</taxon>
        <taxon>Bacillota</taxon>
        <taxon>Clostridia</taxon>
        <taxon>Eubacteriales</taxon>
        <taxon>Peptococcaceae</taxon>
        <taxon>Desulforamulus</taxon>
    </lineage>
</organism>
<evidence type="ECO:0000313" key="4">
    <source>
        <dbReference type="Proteomes" id="UP001172911"/>
    </source>
</evidence>
<reference evidence="3" key="2">
    <citation type="submission" date="2023-03" db="EMBL/GenBank/DDBJ databases">
        <authorList>
            <person name="Zhang Z."/>
        </authorList>
    </citation>
    <scope>NUCLEOTIDE SEQUENCE</scope>
    <source>
        <strain evidence="3">DSA</strain>
    </source>
</reference>
<feature type="chain" id="PRO_5043398341" description="CARDB domain-containing protein" evidence="2">
    <location>
        <begin position="24"/>
        <end position="608"/>
    </location>
</feature>
<dbReference type="Proteomes" id="UP001172911">
    <property type="component" value="Unassembled WGS sequence"/>
</dbReference>
<feature type="region of interest" description="Disordered" evidence="1">
    <location>
        <begin position="581"/>
        <end position="608"/>
    </location>
</feature>
<dbReference type="AlphaFoldDB" id="A0AAW7Z8D0"/>
<dbReference type="RefSeq" id="WP_304540410.1">
    <property type="nucleotide sequence ID" value="NZ_JARPTC010000001.1"/>
</dbReference>
<accession>A0AAW7Z8D0</accession>
<evidence type="ECO:0008006" key="5">
    <source>
        <dbReference type="Google" id="ProtNLM"/>
    </source>
</evidence>